<keyword evidence="1" id="KW-1133">Transmembrane helix</keyword>
<keyword evidence="3" id="KW-1185">Reference proteome</keyword>
<feature type="transmembrane region" description="Helical" evidence="1">
    <location>
        <begin position="32"/>
        <end position="54"/>
    </location>
</feature>
<protein>
    <submittedName>
        <fullName evidence="4">G_PROTEIN_RECEP_F1_2 domain-containing protein</fullName>
    </submittedName>
</protein>
<keyword evidence="1" id="KW-0812">Transmembrane</keyword>
<proteinExistence type="predicted"/>
<dbReference type="EMBL" id="UXUI01010059">
    <property type="protein sequence ID" value="VDD94698.1"/>
    <property type="molecule type" value="Genomic_DNA"/>
</dbReference>
<organism evidence="4">
    <name type="scientific">Enterobius vermicularis</name>
    <name type="common">Human pinworm</name>
    <dbReference type="NCBI Taxonomy" id="51028"/>
    <lineage>
        <taxon>Eukaryota</taxon>
        <taxon>Metazoa</taxon>
        <taxon>Ecdysozoa</taxon>
        <taxon>Nematoda</taxon>
        <taxon>Chromadorea</taxon>
        <taxon>Rhabditida</taxon>
        <taxon>Spirurina</taxon>
        <taxon>Oxyuridomorpha</taxon>
        <taxon>Oxyuroidea</taxon>
        <taxon>Oxyuridae</taxon>
        <taxon>Enterobius</taxon>
    </lineage>
</organism>
<evidence type="ECO:0000313" key="3">
    <source>
        <dbReference type="Proteomes" id="UP000274131"/>
    </source>
</evidence>
<feature type="transmembrane region" description="Helical" evidence="1">
    <location>
        <begin position="101"/>
        <end position="122"/>
    </location>
</feature>
<evidence type="ECO:0000313" key="2">
    <source>
        <dbReference type="EMBL" id="VDD94698.1"/>
    </source>
</evidence>
<accession>A0A0N4VH03</accession>
<reference evidence="2 3" key="2">
    <citation type="submission" date="2018-10" db="EMBL/GenBank/DDBJ databases">
        <authorList>
            <consortium name="Pathogen Informatics"/>
        </authorList>
    </citation>
    <scope>NUCLEOTIDE SEQUENCE [LARGE SCALE GENOMIC DNA]</scope>
</reference>
<evidence type="ECO:0000256" key="1">
    <source>
        <dbReference type="SAM" id="Phobius"/>
    </source>
</evidence>
<dbReference type="InterPro" id="IPR019425">
    <property type="entry name" value="7TM_GPCR_serpentine_rcpt_Srt"/>
</dbReference>
<dbReference type="AlphaFoldDB" id="A0A0N4VH03"/>
<feature type="transmembrane region" description="Helical" evidence="1">
    <location>
        <begin position="66"/>
        <end position="95"/>
    </location>
</feature>
<dbReference type="WBParaSite" id="EVEC_0001009201-mRNA-1">
    <property type="protein sequence ID" value="EVEC_0001009201-mRNA-1"/>
    <property type="gene ID" value="EVEC_0001009201"/>
</dbReference>
<dbReference type="PANTHER" id="PTHR23021">
    <property type="entry name" value="SERPENTINE RECEPTOR, CLASS T"/>
    <property type="match status" value="1"/>
</dbReference>
<dbReference type="STRING" id="51028.A0A0N4VH03"/>
<dbReference type="Pfam" id="PF10321">
    <property type="entry name" value="7TM_GPCR_Srt"/>
    <property type="match status" value="1"/>
</dbReference>
<dbReference type="OrthoDB" id="5876611at2759"/>
<reference evidence="4" key="1">
    <citation type="submission" date="2017-02" db="UniProtKB">
        <authorList>
            <consortium name="WormBaseParasite"/>
        </authorList>
    </citation>
    <scope>IDENTIFICATION</scope>
</reference>
<gene>
    <name evidence="2" type="ORF">EVEC_LOCUS9449</name>
</gene>
<keyword evidence="1" id="KW-0472">Membrane</keyword>
<name>A0A0N4VH03_ENTVE</name>
<evidence type="ECO:0000313" key="4">
    <source>
        <dbReference type="WBParaSite" id="EVEC_0001009201-mRNA-1"/>
    </source>
</evidence>
<dbReference type="PANTHER" id="PTHR23021:SF11">
    <property type="entry name" value="SERPENTINE RECEPTOR, CLASS T"/>
    <property type="match status" value="1"/>
</dbReference>
<sequence length="212" mass="24180">VNSIIVKKKVFSDGLYNCTSAPGKRWSIDTPIQYYIGVLYFTLVLYVPCLLVMARASLTQHSCFKIMFFLGINDILCLYLGGSLAGVLSILGYTYCSSPNLLYVVGCFGLGTSFPVFSFFFYFGETNHLLSCGFFVILTMDRFVDLFYPTVHVFTPKNVSYWCLLPGFCLHLLELFLKPFEEYKTIVSNFFKNFFPPNLPAPCLFFSNFFKS</sequence>
<dbReference type="Proteomes" id="UP000274131">
    <property type="component" value="Unassembled WGS sequence"/>
</dbReference>